<reference evidence="7 8" key="1">
    <citation type="submission" date="2019-02" db="EMBL/GenBank/DDBJ databases">
        <title>Dyella amyloliquefaciens sp. nov., isolated from forest soil.</title>
        <authorList>
            <person name="Gao Z.-H."/>
            <person name="Qiu L.-H."/>
        </authorList>
    </citation>
    <scope>NUCLEOTIDE SEQUENCE [LARGE SCALE GENOMIC DNA]</scope>
    <source>
        <strain evidence="7 8">KACC 12747</strain>
    </source>
</reference>
<feature type="compositionally biased region" description="Low complexity" evidence="5">
    <location>
        <begin position="270"/>
        <end position="292"/>
    </location>
</feature>
<dbReference type="InterPro" id="IPR003439">
    <property type="entry name" value="ABC_transporter-like_ATP-bd"/>
</dbReference>
<comment type="caution">
    <text evidence="7">The sequence shown here is derived from an EMBL/GenBank/DDBJ whole genome shotgun (WGS) entry which is preliminary data.</text>
</comment>
<dbReference type="EMBL" id="SJTG01000001">
    <property type="protein sequence ID" value="TCI12053.1"/>
    <property type="molecule type" value="Genomic_DNA"/>
</dbReference>
<evidence type="ECO:0000256" key="2">
    <source>
        <dbReference type="ARBA" id="ARBA00022448"/>
    </source>
</evidence>
<dbReference type="PANTHER" id="PTHR46743:SF2">
    <property type="entry name" value="TEICHOIC ACIDS EXPORT ATP-BINDING PROTEIN TAGH"/>
    <property type="match status" value="1"/>
</dbReference>
<keyword evidence="8" id="KW-1185">Reference proteome</keyword>
<evidence type="ECO:0000259" key="6">
    <source>
        <dbReference type="PROSITE" id="PS50893"/>
    </source>
</evidence>
<keyword evidence="2" id="KW-0813">Transport</keyword>
<dbReference type="GO" id="GO:0005524">
    <property type="term" value="F:ATP binding"/>
    <property type="evidence" value="ECO:0007669"/>
    <property type="project" value="UniProtKB-KW"/>
</dbReference>
<organism evidence="7 8">
    <name type="scientific">Dyella soli</name>
    <dbReference type="NCBI Taxonomy" id="522319"/>
    <lineage>
        <taxon>Bacteria</taxon>
        <taxon>Pseudomonadati</taxon>
        <taxon>Pseudomonadota</taxon>
        <taxon>Gammaproteobacteria</taxon>
        <taxon>Lysobacterales</taxon>
        <taxon>Rhodanobacteraceae</taxon>
        <taxon>Dyella</taxon>
    </lineage>
</organism>
<dbReference type="SMART" id="SM00382">
    <property type="entry name" value="AAA"/>
    <property type="match status" value="1"/>
</dbReference>
<dbReference type="Pfam" id="PF14524">
    <property type="entry name" value="Wzt_C"/>
    <property type="match status" value="1"/>
</dbReference>
<dbReference type="RefSeq" id="WP_131151166.1">
    <property type="nucleotide sequence ID" value="NZ_SJTG01000001.1"/>
</dbReference>
<gene>
    <name evidence="7" type="ORF">EZM97_01430</name>
</gene>
<evidence type="ECO:0000256" key="4">
    <source>
        <dbReference type="ARBA" id="ARBA00022840"/>
    </source>
</evidence>
<feature type="domain" description="ABC transporter" evidence="6">
    <location>
        <begin position="30"/>
        <end position="256"/>
    </location>
</feature>
<accession>A0A4R0YRV3</accession>
<dbReference type="GO" id="GO:0016887">
    <property type="term" value="F:ATP hydrolysis activity"/>
    <property type="evidence" value="ECO:0007669"/>
    <property type="project" value="InterPro"/>
</dbReference>
<dbReference type="Pfam" id="PF00005">
    <property type="entry name" value="ABC_tran"/>
    <property type="match status" value="1"/>
</dbReference>
<feature type="region of interest" description="Disordered" evidence="5">
    <location>
        <begin position="270"/>
        <end position="293"/>
    </location>
</feature>
<dbReference type="InterPro" id="IPR050683">
    <property type="entry name" value="Bact_Polysacc_Export_ATP-bd"/>
</dbReference>
<dbReference type="InterPro" id="IPR003593">
    <property type="entry name" value="AAA+_ATPase"/>
</dbReference>
<proteinExistence type="inferred from homology"/>
<keyword evidence="4 7" id="KW-0067">ATP-binding</keyword>
<dbReference type="InterPro" id="IPR015860">
    <property type="entry name" value="ABC_transpr_TagH-like"/>
</dbReference>
<dbReference type="InterPro" id="IPR029439">
    <property type="entry name" value="Wzt_C"/>
</dbReference>
<dbReference type="CDD" id="cd03220">
    <property type="entry name" value="ABC_KpsT_Wzt"/>
    <property type="match status" value="1"/>
</dbReference>
<evidence type="ECO:0000313" key="7">
    <source>
        <dbReference type="EMBL" id="TCI12053.1"/>
    </source>
</evidence>
<dbReference type="InterPro" id="IPR027417">
    <property type="entry name" value="P-loop_NTPase"/>
</dbReference>
<keyword evidence="3" id="KW-0547">Nucleotide-binding</keyword>
<evidence type="ECO:0000256" key="3">
    <source>
        <dbReference type="ARBA" id="ARBA00022741"/>
    </source>
</evidence>
<dbReference type="AlphaFoldDB" id="A0A4R0YRV3"/>
<evidence type="ECO:0000256" key="1">
    <source>
        <dbReference type="ARBA" id="ARBA00005417"/>
    </source>
</evidence>
<dbReference type="Gene3D" id="3.40.50.300">
    <property type="entry name" value="P-loop containing nucleotide triphosphate hydrolases"/>
    <property type="match status" value="1"/>
</dbReference>
<name>A0A4R0YRV3_9GAMM</name>
<dbReference type="GO" id="GO:0140359">
    <property type="term" value="F:ABC-type transporter activity"/>
    <property type="evidence" value="ECO:0007669"/>
    <property type="project" value="InterPro"/>
</dbReference>
<protein>
    <submittedName>
        <fullName evidence="7">ABC transporter ATP-binding protein</fullName>
    </submittedName>
</protein>
<dbReference type="SUPFAM" id="SSF52540">
    <property type="entry name" value="P-loop containing nucleoside triphosphate hydrolases"/>
    <property type="match status" value="1"/>
</dbReference>
<dbReference type="Proteomes" id="UP000291822">
    <property type="component" value="Unassembled WGS sequence"/>
</dbReference>
<sequence length="477" mass="52312">MSSDELIISVDSLGKKYDIYAQPVDRLKQMILPRLGRAVGRHDLRYHKEFWALRNVSFSVRRGETVGIIGRNGSGKSTLLQMICGTLHPTEGEVKTFGRIAALLELGAGFNPEFTGEENVYLSGLLYGIPEVELRKRFDSILAFADIGDFIKQPVKTYSSGMYVRLAFSIAAHVDADTLVIDEALSVGDIRFTQKCMRYLREFQKRGTLLFVSHDTGAVTNLCDRAVWLDRGEMVMDGITRDVVESYLAAQHAADRASIGQSISVEKPRATSARAAESADAAPAPLAMPATDAHPDDVMDGRLAELHGRGARNIVEFFEFDPDQVGSSFGAGAAEIVDVKLAGATGESAQIVLGGELVELSIDARIREPIEGPIFGFYVKDRLGQRLFGDNTFVSYVDKPLMPGAGARVRASFHFRMPILPTGEYSIDVALASGTQIDHTHQHWIHDALSFRASESTMRYGLVGIPMLSIDLRQVEV</sequence>
<comment type="similarity">
    <text evidence="1">Belongs to the ABC transporter superfamily.</text>
</comment>
<dbReference type="PROSITE" id="PS50893">
    <property type="entry name" value="ABC_TRANSPORTER_2"/>
    <property type="match status" value="1"/>
</dbReference>
<dbReference type="CDD" id="cd10147">
    <property type="entry name" value="Wzt_C-like"/>
    <property type="match status" value="1"/>
</dbReference>
<evidence type="ECO:0000256" key="5">
    <source>
        <dbReference type="SAM" id="MobiDB-lite"/>
    </source>
</evidence>
<dbReference type="PANTHER" id="PTHR46743">
    <property type="entry name" value="TEICHOIC ACIDS EXPORT ATP-BINDING PROTEIN TAGH"/>
    <property type="match status" value="1"/>
</dbReference>
<dbReference type="Gene3D" id="2.70.50.60">
    <property type="entry name" value="abc- transporter (atp binding component) like domain"/>
    <property type="match status" value="1"/>
</dbReference>
<dbReference type="GO" id="GO:0016020">
    <property type="term" value="C:membrane"/>
    <property type="evidence" value="ECO:0007669"/>
    <property type="project" value="InterPro"/>
</dbReference>
<evidence type="ECO:0000313" key="8">
    <source>
        <dbReference type="Proteomes" id="UP000291822"/>
    </source>
</evidence>